<evidence type="ECO:0000256" key="4">
    <source>
        <dbReference type="ARBA" id="ARBA00022547"/>
    </source>
</evidence>
<evidence type="ECO:0000256" key="8">
    <source>
        <dbReference type="ARBA" id="ARBA00023065"/>
    </source>
</evidence>
<evidence type="ECO:0000256" key="7">
    <source>
        <dbReference type="ARBA" id="ARBA00022989"/>
    </source>
</evidence>
<feature type="transmembrane region" description="Helical" evidence="11">
    <location>
        <begin position="24"/>
        <end position="46"/>
    </location>
</feature>
<dbReference type="RefSeq" id="WP_204413432.1">
    <property type="nucleotide sequence ID" value="NZ_JAFBED010000001.1"/>
</dbReference>
<evidence type="ECO:0000313" key="13">
    <source>
        <dbReference type="EMBL" id="MBM7618644.1"/>
    </source>
</evidence>
<evidence type="ECO:0000256" key="12">
    <source>
        <dbReference type="RuleBase" id="RU000483"/>
    </source>
</evidence>
<evidence type="ECO:0000256" key="2">
    <source>
        <dbReference type="ARBA" id="ARBA00006810"/>
    </source>
</evidence>
<keyword evidence="11" id="KW-1003">Cell membrane</keyword>
<dbReference type="Gene3D" id="1.20.120.220">
    <property type="entry name" value="ATP synthase, F0 complex, subunit A"/>
    <property type="match status" value="1"/>
</dbReference>
<sequence length="250" mass="27681">MNHGAPIQTLEIFGFDLHFNMSNILMTTIAATIVFLIAVLATRTLALRPTGMQNFMEWLVDFAKGIISSTMDYKTGGRFLALALTLLMYVFVSNMLGLPFAIIVGEEHNLWWKSPTADPVITLSLAAMVVALTHYYGIKLKGFKEYGKDFFKPMSFLFPLKIIEEFANTLTLGLRLYGNIFAGEILLGLLAGLAVTGYETGILSGVLGTLAAFIPMLVWQAFSIFVGTIQAFIFTMLTMVYMAHKVSHDH</sequence>
<gene>
    <name evidence="11" type="primary">atpB</name>
    <name evidence="13" type="ORF">JOC95_000486</name>
</gene>
<evidence type="ECO:0000256" key="1">
    <source>
        <dbReference type="ARBA" id="ARBA00004141"/>
    </source>
</evidence>
<feature type="transmembrane region" description="Helical" evidence="11">
    <location>
        <begin position="79"/>
        <end position="100"/>
    </location>
</feature>
<dbReference type="PRINTS" id="PR00123">
    <property type="entry name" value="ATPASEA"/>
</dbReference>
<dbReference type="InterPro" id="IPR023011">
    <property type="entry name" value="ATP_synth_F0_asu_AS"/>
</dbReference>
<keyword evidence="8 11" id="KW-0406">Ion transport</keyword>
<keyword evidence="10 11" id="KW-0066">ATP synthesis</keyword>
<dbReference type="NCBIfam" id="NF004479">
    <property type="entry name" value="PRK05815.1-4"/>
    <property type="match status" value="1"/>
</dbReference>
<evidence type="ECO:0000256" key="5">
    <source>
        <dbReference type="ARBA" id="ARBA00022692"/>
    </source>
</evidence>
<evidence type="ECO:0000256" key="3">
    <source>
        <dbReference type="ARBA" id="ARBA00022448"/>
    </source>
</evidence>
<keyword evidence="14" id="KW-1185">Reference proteome</keyword>
<dbReference type="HAMAP" id="MF_01393">
    <property type="entry name" value="ATP_synth_a_bact"/>
    <property type="match status" value="1"/>
</dbReference>
<keyword evidence="4 11" id="KW-0138">CF(0)</keyword>
<evidence type="ECO:0000313" key="14">
    <source>
        <dbReference type="Proteomes" id="UP000737402"/>
    </source>
</evidence>
<feature type="transmembrane region" description="Helical" evidence="11">
    <location>
        <begin position="176"/>
        <end position="198"/>
    </location>
</feature>
<evidence type="ECO:0000256" key="6">
    <source>
        <dbReference type="ARBA" id="ARBA00022781"/>
    </source>
</evidence>
<dbReference type="PANTHER" id="PTHR42823:SF3">
    <property type="entry name" value="ATP SYNTHASE SUBUNIT A, CHLOROPLASTIC"/>
    <property type="match status" value="1"/>
</dbReference>
<dbReference type="InterPro" id="IPR000568">
    <property type="entry name" value="ATP_synth_F0_asu"/>
</dbReference>
<dbReference type="CDD" id="cd00310">
    <property type="entry name" value="ATP-synt_Fo_a_6"/>
    <property type="match status" value="1"/>
</dbReference>
<keyword evidence="9 11" id="KW-0472">Membrane</keyword>
<dbReference type="EMBL" id="JAFBED010000001">
    <property type="protein sequence ID" value="MBM7618644.1"/>
    <property type="molecule type" value="Genomic_DNA"/>
</dbReference>
<dbReference type="PANTHER" id="PTHR42823">
    <property type="entry name" value="ATP SYNTHASE SUBUNIT A, CHLOROPLASTIC"/>
    <property type="match status" value="1"/>
</dbReference>
<feature type="transmembrane region" description="Helical" evidence="11">
    <location>
        <begin position="218"/>
        <end position="243"/>
    </location>
</feature>
<keyword evidence="5 11" id="KW-0812">Transmembrane</keyword>
<name>A0ABS2NVF5_9BACI</name>
<dbReference type="InterPro" id="IPR035908">
    <property type="entry name" value="F0_ATP_A_sf"/>
</dbReference>
<feature type="transmembrane region" description="Helical" evidence="11">
    <location>
        <begin position="120"/>
        <end position="138"/>
    </location>
</feature>
<accession>A0ABS2NVF5</accession>
<dbReference type="Proteomes" id="UP000737402">
    <property type="component" value="Unassembled WGS sequence"/>
</dbReference>
<reference evidence="13 14" key="1">
    <citation type="submission" date="2021-01" db="EMBL/GenBank/DDBJ databases">
        <title>Genomic Encyclopedia of Type Strains, Phase IV (KMG-IV): sequencing the most valuable type-strain genomes for metagenomic binning, comparative biology and taxonomic classification.</title>
        <authorList>
            <person name="Goeker M."/>
        </authorList>
    </citation>
    <scope>NUCLEOTIDE SEQUENCE [LARGE SCALE GENOMIC DNA]</scope>
    <source>
        <strain evidence="13 14">DSM 25879</strain>
    </source>
</reference>
<evidence type="ECO:0000256" key="11">
    <source>
        <dbReference type="HAMAP-Rule" id="MF_01393"/>
    </source>
</evidence>
<dbReference type="Pfam" id="PF00119">
    <property type="entry name" value="ATP-synt_A"/>
    <property type="match status" value="1"/>
</dbReference>
<comment type="similarity">
    <text evidence="2 11 12">Belongs to the ATPase A chain family.</text>
</comment>
<comment type="caution">
    <text evidence="13">The sequence shown here is derived from an EMBL/GenBank/DDBJ whole genome shotgun (WGS) entry which is preliminary data.</text>
</comment>
<keyword evidence="3 11" id="KW-0813">Transport</keyword>
<protein>
    <recommendedName>
        <fullName evidence="11 12">ATP synthase subunit a</fullName>
    </recommendedName>
    <alternativeName>
        <fullName evidence="11">ATP synthase F0 sector subunit a</fullName>
    </alternativeName>
    <alternativeName>
        <fullName evidence="11">F-ATPase subunit 6</fullName>
    </alternativeName>
</protein>
<evidence type="ECO:0000256" key="10">
    <source>
        <dbReference type="ARBA" id="ARBA00023310"/>
    </source>
</evidence>
<dbReference type="InterPro" id="IPR045082">
    <property type="entry name" value="ATP_syn_F0_a_bact/chloroplast"/>
</dbReference>
<comment type="subcellular location">
    <subcellularLocation>
        <location evidence="11 12">Cell membrane</location>
        <topology evidence="11 12">Multi-pass membrane protein</topology>
    </subcellularLocation>
    <subcellularLocation>
        <location evidence="1">Membrane</location>
        <topology evidence="1">Multi-pass membrane protein</topology>
    </subcellularLocation>
</comment>
<dbReference type="NCBIfam" id="TIGR01131">
    <property type="entry name" value="ATP_synt_6_or_A"/>
    <property type="match status" value="1"/>
</dbReference>
<keyword evidence="6 11" id="KW-0375">Hydrogen ion transport</keyword>
<keyword evidence="7 11" id="KW-1133">Transmembrane helix</keyword>
<organism evidence="13 14">
    <name type="scientific">Sutcliffiella tianshenii</name>
    <dbReference type="NCBI Taxonomy" id="1463404"/>
    <lineage>
        <taxon>Bacteria</taxon>
        <taxon>Bacillati</taxon>
        <taxon>Bacillota</taxon>
        <taxon>Bacilli</taxon>
        <taxon>Bacillales</taxon>
        <taxon>Bacillaceae</taxon>
        <taxon>Sutcliffiella</taxon>
    </lineage>
</organism>
<evidence type="ECO:0000256" key="9">
    <source>
        <dbReference type="ARBA" id="ARBA00023136"/>
    </source>
</evidence>
<proteinExistence type="inferred from homology"/>
<dbReference type="SUPFAM" id="SSF81336">
    <property type="entry name" value="F1F0 ATP synthase subunit A"/>
    <property type="match status" value="1"/>
</dbReference>
<dbReference type="PROSITE" id="PS00449">
    <property type="entry name" value="ATPASE_A"/>
    <property type="match status" value="1"/>
</dbReference>
<comment type="function">
    <text evidence="11 12">Key component of the proton channel; it plays a direct role in the translocation of protons across the membrane.</text>
</comment>